<proteinExistence type="predicted"/>
<gene>
    <name evidence="1" type="ORF">GN958_ATG18334</name>
</gene>
<reference evidence="1" key="1">
    <citation type="submission" date="2020-03" db="EMBL/GenBank/DDBJ databases">
        <title>Hybrid Assembly of Korean Phytophthora infestans isolates.</title>
        <authorList>
            <person name="Prokchorchik M."/>
            <person name="Lee Y."/>
            <person name="Seo J."/>
            <person name="Cho J.-H."/>
            <person name="Park Y.-E."/>
            <person name="Jang D.-C."/>
            <person name="Im J.-S."/>
            <person name="Choi J.-G."/>
            <person name="Park H.-J."/>
            <person name="Lee G.-B."/>
            <person name="Lee Y.-G."/>
            <person name="Hong S.-Y."/>
            <person name="Cho K."/>
            <person name="Sohn K.H."/>
        </authorList>
    </citation>
    <scope>NUCLEOTIDE SEQUENCE</scope>
    <source>
        <strain evidence="1">KR_2_A2</strain>
    </source>
</reference>
<organism evidence="1 2">
    <name type="scientific">Phytophthora infestans</name>
    <name type="common">Potato late blight agent</name>
    <name type="synonym">Botrytis infestans</name>
    <dbReference type="NCBI Taxonomy" id="4787"/>
    <lineage>
        <taxon>Eukaryota</taxon>
        <taxon>Sar</taxon>
        <taxon>Stramenopiles</taxon>
        <taxon>Oomycota</taxon>
        <taxon>Peronosporomycetes</taxon>
        <taxon>Peronosporales</taxon>
        <taxon>Peronosporaceae</taxon>
        <taxon>Phytophthora</taxon>
    </lineage>
</organism>
<evidence type="ECO:0000313" key="2">
    <source>
        <dbReference type="Proteomes" id="UP000704712"/>
    </source>
</evidence>
<dbReference type="EMBL" id="JAACNO010002546">
    <property type="protein sequence ID" value="KAF4132471.1"/>
    <property type="molecule type" value="Genomic_DNA"/>
</dbReference>
<accession>A0A8S9TUT7</accession>
<evidence type="ECO:0000313" key="1">
    <source>
        <dbReference type="EMBL" id="KAF4132471.1"/>
    </source>
</evidence>
<dbReference type="AlphaFoldDB" id="A0A8S9TUT7"/>
<protein>
    <submittedName>
        <fullName evidence="1">Putative HTH CENPB-type domain-containing protein</fullName>
    </submittedName>
</protein>
<name>A0A8S9TUT7_PHYIN</name>
<comment type="caution">
    <text evidence="1">The sequence shown here is derived from an EMBL/GenBank/DDBJ whole genome shotgun (WGS) entry which is preliminary data.</text>
</comment>
<sequence length="183" mass="20962">MAMRAWTRQDQMRPEDADTALKAFNVKAKQRMVKLGVDVVYNAGQTPVFFEHQPKSTIIAKGSHIVWVRSTGKDKETVTCMLCGESLGRKYPLYIIVKTKPSKAPVTRSENDRKMHQYLRLLWKTVKPLQAQHNIFICGNPDGWWNEGLTVNFLPFHFGGRANMEVPVLLLLHEFSGYWTDAV</sequence>
<dbReference type="Proteomes" id="UP000704712">
    <property type="component" value="Unassembled WGS sequence"/>
</dbReference>